<keyword evidence="1" id="KW-1133">Transmembrane helix</keyword>
<dbReference type="Proteomes" id="UP000193244">
    <property type="component" value="Unassembled WGS sequence"/>
</dbReference>
<dbReference type="RefSeq" id="WP_085485790.1">
    <property type="nucleotide sequence ID" value="NZ_FXAY01000003.1"/>
</dbReference>
<evidence type="ECO:0000313" key="2">
    <source>
        <dbReference type="EMBL" id="SMG36429.1"/>
    </source>
</evidence>
<name>A0A1X7K5Y4_9MICO</name>
<gene>
    <name evidence="2" type="ORF">SAMN06296010_2150</name>
</gene>
<organism evidence="2 3">
    <name type="scientific">Agreia pratensis</name>
    <dbReference type="NCBI Taxonomy" id="150121"/>
    <lineage>
        <taxon>Bacteria</taxon>
        <taxon>Bacillati</taxon>
        <taxon>Actinomycetota</taxon>
        <taxon>Actinomycetes</taxon>
        <taxon>Micrococcales</taxon>
        <taxon>Microbacteriaceae</taxon>
        <taxon>Agreia</taxon>
    </lineage>
</organism>
<evidence type="ECO:0008006" key="4">
    <source>
        <dbReference type="Google" id="ProtNLM"/>
    </source>
</evidence>
<feature type="transmembrane region" description="Helical" evidence="1">
    <location>
        <begin position="69"/>
        <end position="89"/>
    </location>
</feature>
<dbReference type="STRING" id="150121.SAMN06296010_2150"/>
<accession>A0A1X7K5Y4</accession>
<protein>
    <recommendedName>
        <fullName evidence="4">Integral membrane protein</fullName>
    </recommendedName>
</protein>
<keyword evidence="3" id="KW-1185">Reference proteome</keyword>
<sequence>MIEWLTIVQVAVAVAGGILCLALGFAGRKPNDYTLGVVALVEVLLVGQLISAIVSPFAGNSPSGDPLEFYTYLISALLLPAAGVFWALVERTRWSTVILGVVCLAIAVMVYRMNVIWFVQGA</sequence>
<feature type="transmembrane region" description="Helical" evidence="1">
    <location>
        <begin position="33"/>
        <end position="57"/>
    </location>
</feature>
<dbReference type="EMBL" id="FXAY01000003">
    <property type="protein sequence ID" value="SMG36429.1"/>
    <property type="molecule type" value="Genomic_DNA"/>
</dbReference>
<keyword evidence="1" id="KW-0812">Transmembrane</keyword>
<keyword evidence="1" id="KW-0472">Membrane</keyword>
<evidence type="ECO:0000256" key="1">
    <source>
        <dbReference type="SAM" id="Phobius"/>
    </source>
</evidence>
<dbReference type="OrthoDB" id="5197832at2"/>
<proteinExistence type="predicted"/>
<reference evidence="3" key="1">
    <citation type="submission" date="2017-04" db="EMBL/GenBank/DDBJ databases">
        <authorList>
            <person name="Varghese N."/>
            <person name="Submissions S."/>
        </authorList>
    </citation>
    <scope>NUCLEOTIDE SEQUENCE [LARGE SCALE GENOMIC DNA]</scope>
    <source>
        <strain evidence="3">VKM Ac-2510</strain>
    </source>
</reference>
<evidence type="ECO:0000313" key="3">
    <source>
        <dbReference type="Proteomes" id="UP000193244"/>
    </source>
</evidence>
<feature type="transmembrane region" description="Helical" evidence="1">
    <location>
        <begin position="96"/>
        <end position="119"/>
    </location>
</feature>
<feature type="transmembrane region" description="Helical" evidence="1">
    <location>
        <begin position="6"/>
        <end position="26"/>
    </location>
</feature>
<dbReference type="AlphaFoldDB" id="A0A1X7K5Y4"/>